<reference evidence="2" key="1">
    <citation type="journal article" date="2019" name="Science">
        <title>Mutation of a bHLH transcription factor allowed almond domestication.</title>
        <authorList>
            <person name="Sanchez-Perez R."/>
            <person name="Pavan S."/>
            <person name="Mazzeo R."/>
            <person name="Moldovan C."/>
            <person name="Aiese Cigliano R."/>
            <person name="Del Cueto J."/>
            <person name="Ricciardi F."/>
            <person name="Lotti C."/>
            <person name="Ricciardi L."/>
            <person name="Dicenta F."/>
            <person name="Lopez-Marques R.L."/>
            <person name="Lindberg Moller B."/>
        </authorList>
    </citation>
    <scope>NUCLEOTIDE SEQUENCE</scope>
</reference>
<feature type="region of interest" description="Disordered" evidence="1">
    <location>
        <begin position="70"/>
        <end position="96"/>
    </location>
</feature>
<proteinExistence type="predicted"/>
<dbReference type="EMBL" id="AP019297">
    <property type="protein sequence ID" value="BBG94254.1"/>
    <property type="molecule type" value="Genomic_DNA"/>
</dbReference>
<feature type="compositionally biased region" description="Basic residues" evidence="1">
    <location>
        <begin position="7"/>
        <end position="17"/>
    </location>
</feature>
<feature type="region of interest" description="Disordered" evidence="1">
    <location>
        <begin position="1"/>
        <end position="55"/>
    </location>
</feature>
<protein>
    <submittedName>
        <fullName evidence="2">Uncharacterized protein</fullName>
    </submittedName>
</protein>
<accession>A0A4Y1QQX5</accession>
<evidence type="ECO:0000256" key="1">
    <source>
        <dbReference type="SAM" id="MobiDB-lite"/>
    </source>
</evidence>
<feature type="non-terminal residue" evidence="2">
    <location>
        <position position="1"/>
    </location>
</feature>
<name>A0A4Y1QQX5_PRUDU</name>
<gene>
    <name evidence="2" type="ORF">Prudu_002484</name>
</gene>
<feature type="compositionally biased region" description="Basic residues" evidence="1">
    <location>
        <begin position="85"/>
        <end position="96"/>
    </location>
</feature>
<organism evidence="2">
    <name type="scientific">Prunus dulcis</name>
    <name type="common">Almond</name>
    <name type="synonym">Amygdalus dulcis</name>
    <dbReference type="NCBI Taxonomy" id="3755"/>
    <lineage>
        <taxon>Eukaryota</taxon>
        <taxon>Viridiplantae</taxon>
        <taxon>Streptophyta</taxon>
        <taxon>Embryophyta</taxon>
        <taxon>Tracheophyta</taxon>
        <taxon>Spermatophyta</taxon>
        <taxon>Magnoliopsida</taxon>
        <taxon>eudicotyledons</taxon>
        <taxon>Gunneridae</taxon>
        <taxon>Pentapetalae</taxon>
        <taxon>rosids</taxon>
        <taxon>fabids</taxon>
        <taxon>Rosales</taxon>
        <taxon>Rosaceae</taxon>
        <taxon>Amygdaloideae</taxon>
        <taxon>Amygdaleae</taxon>
        <taxon>Prunus</taxon>
    </lineage>
</organism>
<dbReference type="AlphaFoldDB" id="A0A4Y1QQX5"/>
<sequence>PCDASTSRRRPGHHRLSRSTARVPSAPPPSRRQDLTDLHPWAARSTKGPVDSQPDLRRAVEVRGIHHRAIHSFRASKSGETLPKFRQKSKGNLKRI</sequence>
<evidence type="ECO:0000313" key="2">
    <source>
        <dbReference type="EMBL" id="BBG94254.1"/>
    </source>
</evidence>